<evidence type="ECO:0000259" key="9">
    <source>
        <dbReference type="PROSITE" id="PS50893"/>
    </source>
</evidence>
<dbReference type="InterPro" id="IPR011527">
    <property type="entry name" value="ABC1_TM_dom"/>
</dbReference>
<feature type="transmembrane region" description="Helical" evidence="8">
    <location>
        <begin position="143"/>
        <end position="166"/>
    </location>
</feature>
<dbReference type="CDD" id="cd03254">
    <property type="entry name" value="ABCC_Glucan_exporter_like"/>
    <property type="match status" value="1"/>
</dbReference>
<dbReference type="EMBL" id="OUNC01000011">
    <property type="protein sequence ID" value="SPP27867.1"/>
    <property type="molecule type" value="Genomic_DNA"/>
</dbReference>
<gene>
    <name evidence="12" type="primary">exp</name>
    <name evidence="12" type="ORF">BTBSAS_190040</name>
    <name evidence="11" type="ORF">CNY62_12720</name>
</gene>
<evidence type="ECO:0000256" key="7">
    <source>
        <dbReference type="ARBA" id="ARBA00023136"/>
    </source>
</evidence>
<proteinExistence type="predicted"/>
<evidence type="ECO:0000313" key="11">
    <source>
        <dbReference type="EMBL" id="ATF27163.1"/>
    </source>
</evidence>
<dbReference type="KEGG" id="bths:CNY62_12720"/>
<dbReference type="EMBL" id="CP023483">
    <property type="protein sequence ID" value="ATF27163.1"/>
    <property type="molecule type" value="Genomic_DNA"/>
</dbReference>
<evidence type="ECO:0000256" key="6">
    <source>
        <dbReference type="ARBA" id="ARBA00022989"/>
    </source>
</evidence>
<feature type="transmembrane region" description="Helical" evidence="8">
    <location>
        <begin position="284"/>
        <end position="301"/>
    </location>
</feature>
<dbReference type="SUPFAM" id="SSF52540">
    <property type="entry name" value="P-loop containing nucleoside triphosphate hydrolases"/>
    <property type="match status" value="1"/>
</dbReference>
<comment type="subcellular location">
    <subcellularLocation>
        <location evidence="1">Cell membrane</location>
        <topology evidence="1">Multi-pass membrane protein</topology>
    </subcellularLocation>
</comment>
<evidence type="ECO:0000256" key="3">
    <source>
        <dbReference type="ARBA" id="ARBA00022692"/>
    </source>
</evidence>
<dbReference type="InterPro" id="IPR036640">
    <property type="entry name" value="ABC1_TM_sf"/>
</dbReference>
<evidence type="ECO:0000313" key="14">
    <source>
        <dbReference type="Proteomes" id="UP000270190"/>
    </source>
</evidence>
<reference evidence="12" key="2">
    <citation type="submission" date="2018-04" db="EMBL/GenBank/DDBJ databases">
        <authorList>
            <person name="Go L.Y."/>
            <person name="Mitchell J.A."/>
        </authorList>
    </citation>
    <scope>NUCLEOTIDE SEQUENCE</scope>
    <source>
        <strain evidence="12">BSAS1 3</strain>
    </source>
</reference>
<dbReference type="AlphaFoldDB" id="A0A1D2LNV4"/>
<dbReference type="SUPFAM" id="SSF90123">
    <property type="entry name" value="ABC transporter transmembrane region"/>
    <property type="match status" value="1"/>
</dbReference>
<dbReference type="PANTHER" id="PTHR43394">
    <property type="entry name" value="ATP-DEPENDENT PERMEASE MDL1, MITOCHONDRIAL"/>
    <property type="match status" value="1"/>
</dbReference>
<dbReference type="InterPro" id="IPR027417">
    <property type="entry name" value="P-loop_NTPase"/>
</dbReference>
<reference evidence="11 13" key="1">
    <citation type="submission" date="2017-09" db="EMBL/GenBank/DDBJ databases">
        <title>Complete Genome Sequences of Two Strains of the Meat Spoilage Bacterium Brochothrix thermosphacta Isolated from Ground Chicken.</title>
        <authorList>
            <person name="Paoli G.C."/>
            <person name="Wijey C."/>
            <person name="Chen C.-Y."/>
            <person name="Nguyen L."/>
            <person name="Yan X."/>
            <person name="Irwin P.L."/>
        </authorList>
    </citation>
    <scope>NUCLEOTIDE SEQUENCE [LARGE SCALE GENOMIC DNA]</scope>
    <source>
        <strain evidence="11 13">BI</strain>
    </source>
</reference>
<sequence length="593" mass="67253">MEKFEKLTGKQQLATLKRLLSYAKPYKKSLAWTLILTLIVTLGNLATPLLIKYILDNFIQDKSTDIAALSLWTGITFATFVVTSLVWYVEQLRFQKTAFHIVQDLRTGLFQDLQKKGMRFYDQVPSGSIVSRLTNDTEAITDMFVSVLSTAVSAVFMLTGIYITMFILNVKLALICLLLLPISIWIIFLYQKYSTTFYQQAREKLSEMNAKLAESISGMPIIQQFSQEKRLRNEFSETNEAYFEASFRNTKLNGLLLGPAIQLLSGLGIAIILFYFGWASFSGAVSVGVVFVFISYIQQLFNPIQQIMERLAFFQQAVVASSRIFKMMDNHEYAPKQAETTHRVIKKGEVEFKNVSFSYDGKQDVLSNISFVARPGETVALVGHTGSGKSSIINLMMRFYEFERGDILIDGVSIKEYPTAELREKMGLVLQDSFLYYGTISDNIRLKNENLTQAQIEEAAEFVQADRFINEFPNGYEHRVVERGAAFSQGQKQLLSFARTIVTDPKILVLDEATASIDTETEQLIQEGLVRIRQGRTTIAIAHRLSTIRDAEQILVLDHGKIVERGTHDELVAQRGIYFSMYELQNKSETVID</sequence>
<dbReference type="Gene3D" id="1.20.1560.10">
    <property type="entry name" value="ABC transporter type 1, transmembrane domain"/>
    <property type="match status" value="1"/>
</dbReference>
<dbReference type="GO" id="GO:0016887">
    <property type="term" value="F:ATP hydrolysis activity"/>
    <property type="evidence" value="ECO:0007669"/>
    <property type="project" value="InterPro"/>
</dbReference>
<dbReference type="Proteomes" id="UP000243591">
    <property type="component" value="Chromosome"/>
</dbReference>
<evidence type="ECO:0000313" key="12">
    <source>
        <dbReference type="EMBL" id="SPP27867.1"/>
    </source>
</evidence>
<evidence type="ECO:0000313" key="13">
    <source>
        <dbReference type="Proteomes" id="UP000243591"/>
    </source>
</evidence>
<dbReference type="OrthoDB" id="9770415at2"/>
<evidence type="ECO:0000256" key="1">
    <source>
        <dbReference type="ARBA" id="ARBA00004651"/>
    </source>
</evidence>
<dbReference type="SMART" id="SM00382">
    <property type="entry name" value="AAA"/>
    <property type="match status" value="1"/>
</dbReference>
<dbReference type="PANTHER" id="PTHR43394:SF1">
    <property type="entry name" value="ATP-BINDING CASSETTE SUB-FAMILY B MEMBER 10, MITOCHONDRIAL"/>
    <property type="match status" value="1"/>
</dbReference>
<protein>
    <submittedName>
        <fullName evidence="11 12">ABC transporter ATP-binding protein</fullName>
    </submittedName>
</protein>
<feature type="domain" description="ABC transmembrane type-1" evidence="10">
    <location>
        <begin position="31"/>
        <end position="316"/>
    </location>
</feature>
<organism evidence="11 13">
    <name type="scientific">Brochothrix thermosphacta</name>
    <name type="common">Microbacterium thermosphactum</name>
    <dbReference type="NCBI Taxonomy" id="2756"/>
    <lineage>
        <taxon>Bacteria</taxon>
        <taxon>Bacillati</taxon>
        <taxon>Bacillota</taxon>
        <taxon>Bacilli</taxon>
        <taxon>Bacillales</taxon>
        <taxon>Listeriaceae</taxon>
        <taxon>Brochothrix</taxon>
    </lineage>
</organism>
<keyword evidence="3 8" id="KW-0812">Transmembrane</keyword>
<dbReference type="CDD" id="cd18544">
    <property type="entry name" value="ABC_6TM_TmrA_like"/>
    <property type="match status" value="1"/>
</dbReference>
<keyword evidence="2" id="KW-0813">Transport</keyword>
<evidence type="ECO:0000256" key="2">
    <source>
        <dbReference type="ARBA" id="ARBA00022448"/>
    </source>
</evidence>
<keyword evidence="6 8" id="KW-1133">Transmembrane helix</keyword>
<evidence type="ECO:0000256" key="4">
    <source>
        <dbReference type="ARBA" id="ARBA00022741"/>
    </source>
</evidence>
<name>A0A1D2LNV4_BROTH</name>
<accession>A0A1D2LNV4</accession>
<dbReference type="PROSITE" id="PS50893">
    <property type="entry name" value="ABC_TRANSPORTER_2"/>
    <property type="match status" value="1"/>
</dbReference>
<feature type="transmembrane region" description="Helical" evidence="8">
    <location>
        <begin position="172"/>
        <end position="190"/>
    </location>
</feature>
<keyword evidence="13" id="KW-1185">Reference proteome</keyword>
<dbReference type="InterPro" id="IPR017871">
    <property type="entry name" value="ABC_transporter-like_CS"/>
</dbReference>
<dbReference type="InterPro" id="IPR003593">
    <property type="entry name" value="AAA+_ATPase"/>
</dbReference>
<dbReference type="InterPro" id="IPR003439">
    <property type="entry name" value="ABC_transporter-like_ATP-bd"/>
</dbReference>
<dbReference type="Proteomes" id="UP000270190">
    <property type="component" value="Unassembled WGS sequence"/>
</dbReference>
<evidence type="ECO:0000259" key="10">
    <source>
        <dbReference type="PROSITE" id="PS50929"/>
    </source>
</evidence>
<feature type="transmembrane region" description="Helical" evidence="8">
    <location>
        <begin position="66"/>
        <end position="89"/>
    </location>
</feature>
<dbReference type="Pfam" id="PF00005">
    <property type="entry name" value="ABC_tran"/>
    <property type="match status" value="1"/>
</dbReference>
<keyword evidence="5 11" id="KW-0067">ATP-binding</keyword>
<dbReference type="GO" id="GO:0005524">
    <property type="term" value="F:ATP binding"/>
    <property type="evidence" value="ECO:0007669"/>
    <property type="project" value="UniProtKB-KW"/>
</dbReference>
<dbReference type="GO" id="GO:0015421">
    <property type="term" value="F:ABC-type oligopeptide transporter activity"/>
    <property type="evidence" value="ECO:0007669"/>
    <property type="project" value="TreeGrafter"/>
</dbReference>
<evidence type="ECO:0000256" key="8">
    <source>
        <dbReference type="SAM" id="Phobius"/>
    </source>
</evidence>
<dbReference type="PROSITE" id="PS00211">
    <property type="entry name" value="ABC_TRANSPORTER_1"/>
    <property type="match status" value="1"/>
</dbReference>
<dbReference type="GO" id="GO:0005886">
    <property type="term" value="C:plasma membrane"/>
    <property type="evidence" value="ECO:0007669"/>
    <property type="project" value="UniProtKB-SubCell"/>
</dbReference>
<dbReference type="Pfam" id="PF00664">
    <property type="entry name" value="ABC_membrane"/>
    <property type="match status" value="1"/>
</dbReference>
<dbReference type="FunFam" id="3.40.50.300:FF:000287">
    <property type="entry name" value="Multidrug ABC transporter ATP-binding protein"/>
    <property type="match status" value="1"/>
</dbReference>
<dbReference type="RefSeq" id="WP_069126312.1">
    <property type="nucleotide sequence ID" value="NZ_CBCPHX010000001.1"/>
</dbReference>
<keyword evidence="7 8" id="KW-0472">Membrane</keyword>
<feature type="transmembrane region" description="Helical" evidence="8">
    <location>
        <begin position="30"/>
        <end position="54"/>
    </location>
</feature>
<dbReference type="InterPro" id="IPR039421">
    <property type="entry name" value="Type_1_exporter"/>
</dbReference>
<feature type="transmembrane region" description="Helical" evidence="8">
    <location>
        <begin position="255"/>
        <end position="278"/>
    </location>
</feature>
<dbReference type="PROSITE" id="PS50929">
    <property type="entry name" value="ABC_TM1F"/>
    <property type="match status" value="1"/>
</dbReference>
<feature type="domain" description="ABC transporter" evidence="9">
    <location>
        <begin position="350"/>
        <end position="584"/>
    </location>
</feature>
<dbReference type="STRING" id="2756.BFR44_03395"/>
<dbReference type="GeneID" id="66536062"/>
<reference evidence="14" key="3">
    <citation type="submission" date="2018-04" db="EMBL/GenBank/DDBJ databases">
        <authorList>
            <person name="Illikoud N."/>
        </authorList>
    </citation>
    <scope>NUCLEOTIDE SEQUENCE [LARGE SCALE GENOMIC DNA]</scope>
</reference>
<evidence type="ECO:0000256" key="5">
    <source>
        <dbReference type="ARBA" id="ARBA00022840"/>
    </source>
</evidence>
<keyword evidence="4" id="KW-0547">Nucleotide-binding</keyword>
<dbReference type="Gene3D" id="3.40.50.300">
    <property type="entry name" value="P-loop containing nucleotide triphosphate hydrolases"/>
    <property type="match status" value="1"/>
</dbReference>